<dbReference type="HOGENOM" id="CLU_007487_0_1_5"/>
<dbReference type="OrthoDB" id="9811314at2"/>
<keyword evidence="7" id="KW-0614">Plasmid</keyword>
<feature type="domain" description="Peptidase M16 N-terminal" evidence="5">
    <location>
        <begin position="541"/>
        <end position="681"/>
    </location>
</feature>
<evidence type="ECO:0000313" key="7">
    <source>
        <dbReference type="EMBL" id="ADU15219.1"/>
    </source>
</evidence>
<protein>
    <submittedName>
        <fullName evidence="7">Peptidase M16 domain protein</fullName>
    </submittedName>
</protein>
<comment type="similarity">
    <text evidence="1">Belongs to the peptidase M16 family.</text>
</comment>
<evidence type="ECO:0000313" key="8">
    <source>
        <dbReference type="Proteomes" id="UP000001492"/>
    </source>
</evidence>
<name>E8RVQ0_ASTEC</name>
<dbReference type="PANTHER" id="PTHR11851">
    <property type="entry name" value="METALLOPROTEASE"/>
    <property type="match status" value="1"/>
</dbReference>
<keyword evidence="4" id="KW-0732">Signal</keyword>
<keyword evidence="8" id="KW-1185">Reference proteome</keyword>
<organism evidence="7 8">
    <name type="scientific">Asticcacaulis excentricus (strain ATCC 15261 / DSM 4724 / KCTC 12464 / NCIMB 9791 / VKM B-1370 / CB 48)</name>
    <dbReference type="NCBI Taxonomy" id="573065"/>
    <lineage>
        <taxon>Bacteria</taxon>
        <taxon>Pseudomonadati</taxon>
        <taxon>Pseudomonadota</taxon>
        <taxon>Alphaproteobacteria</taxon>
        <taxon>Caulobacterales</taxon>
        <taxon>Caulobacteraceae</taxon>
        <taxon>Asticcacaulis</taxon>
    </lineage>
</organism>
<feature type="domain" description="Peptidase M16 C-terminal" evidence="6">
    <location>
        <begin position="688"/>
        <end position="866"/>
    </location>
</feature>
<dbReference type="SUPFAM" id="SSF63411">
    <property type="entry name" value="LuxS/MPP-like metallohydrolase"/>
    <property type="match status" value="4"/>
</dbReference>
<feature type="signal peptide" evidence="4">
    <location>
        <begin position="1"/>
        <end position="27"/>
    </location>
</feature>
<gene>
    <name evidence="7" type="ordered locus">Astex_3591</name>
</gene>
<evidence type="ECO:0000259" key="6">
    <source>
        <dbReference type="Pfam" id="PF05193"/>
    </source>
</evidence>
<keyword evidence="2" id="KW-0645">Protease</keyword>
<evidence type="ECO:0000256" key="4">
    <source>
        <dbReference type="SAM" id="SignalP"/>
    </source>
</evidence>
<geneLocation type="plasmid" evidence="7 8">
    <name>pASTEX01</name>
</geneLocation>
<dbReference type="Gene3D" id="3.30.830.10">
    <property type="entry name" value="Metalloenzyme, LuxS/M16 peptidase-like"/>
    <property type="match status" value="4"/>
</dbReference>
<dbReference type="RefSeq" id="WP_013481033.1">
    <property type="nucleotide sequence ID" value="NC_014818.1"/>
</dbReference>
<feature type="region of interest" description="Disordered" evidence="3">
    <location>
        <begin position="495"/>
        <end position="521"/>
    </location>
</feature>
<feature type="domain" description="Peptidase M16 N-terminal" evidence="5">
    <location>
        <begin position="57"/>
        <end position="150"/>
    </location>
</feature>
<reference evidence="8" key="1">
    <citation type="submission" date="2010-12" db="EMBL/GenBank/DDBJ databases">
        <title>Complete sequence of plasmid 1 of Asticcacaulis excentricus CB 48.</title>
        <authorList>
            <consortium name="US DOE Joint Genome Institute"/>
            <person name="Lucas S."/>
            <person name="Copeland A."/>
            <person name="Lapidus A."/>
            <person name="Cheng J.-F."/>
            <person name="Bruce D."/>
            <person name="Goodwin L."/>
            <person name="Pitluck S."/>
            <person name="Teshima H."/>
            <person name="Davenport K."/>
            <person name="Detter J.C."/>
            <person name="Han C."/>
            <person name="Tapia R."/>
            <person name="Land M."/>
            <person name="Hauser L."/>
            <person name="Jeffries C."/>
            <person name="Kyrpides N."/>
            <person name="Ivanova N."/>
            <person name="Ovchinnikova G."/>
            <person name="Brun Y.V."/>
            <person name="Woyke T."/>
        </authorList>
    </citation>
    <scope>NUCLEOTIDE SEQUENCE [LARGE SCALE GENOMIC DNA]</scope>
    <source>
        <strain evidence="8">ATCC 15261 / DSM 4724 / KCTC 12464 / NCIMB 9791 / VKM B-1370 / CB 48</strain>
        <plasmid evidence="8">pASTEX01</plasmid>
    </source>
</reference>
<dbReference type="EMBL" id="CP002397">
    <property type="protein sequence ID" value="ADU15219.1"/>
    <property type="molecule type" value="Genomic_DNA"/>
</dbReference>
<evidence type="ECO:0000256" key="2">
    <source>
        <dbReference type="ARBA" id="ARBA00023049"/>
    </source>
</evidence>
<dbReference type="InterPro" id="IPR011249">
    <property type="entry name" value="Metalloenz_LuxS/M16"/>
</dbReference>
<dbReference type="PANTHER" id="PTHR11851:SF49">
    <property type="entry name" value="MITOCHONDRIAL-PROCESSING PEPTIDASE SUBUNIT ALPHA"/>
    <property type="match status" value="1"/>
</dbReference>
<dbReference type="InterPro" id="IPR007863">
    <property type="entry name" value="Peptidase_M16_C"/>
</dbReference>
<evidence type="ECO:0000256" key="3">
    <source>
        <dbReference type="SAM" id="MobiDB-lite"/>
    </source>
</evidence>
<dbReference type="InterPro" id="IPR050361">
    <property type="entry name" value="MPP/UQCRC_Complex"/>
</dbReference>
<feature type="chain" id="PRO_5003226844" evidence="4">
    <location>
        <begin position="28"/>
        <end position="955"/>
    </location>
</feature>
<sequence>MTISVRRLRMAAALTLVVSLGYTPAYAQPAAKAPIPSSAATASLIPTEVYTLPNGLRVVMNVDRSDPVVAVALVAHVGSGRETQGRTGFAHLFEHLFFLDSENLGPGGLDKLSARVGGEGANGYTSMDQTVYLQTVPNDALEKMLWAESDKLGFFINTVTPAVVAKEIEVVKNEKRQRVDNVPYGQELPIIQSNLFAPDHPYSWTTIGSLADLSAASLEDVRGFYRRWYVPNNVTLVISGDFDPAQTRQWVERYFGEFKAGQPAAIPAPRPASLKATRRLSHVDAFAPLPKLTLAWPTPESTAPDAVATELLFAALTEAPDGPVYRAVVDEAKLSDGVDGSTWDNQMAGLGFIQVRAFENVPLDKVLAAVNDGIERFKREGISTDKLERLKATREAALYQQVGSVIGKVQMIANSETQTRRPDMVDSYLQRLKATKPADLMAALDRYVAGRPRLELGTLPKGQDALALTGSQPATVEAEEAIVLGAEAAVDQTAGRTAVARTPSRIDRSVEPPAGPTPQIRTPAIWKTALSNGLGVSGIEDHELPVVSFQIAIDGGQLRDDPAKPGAASLVADMLMRGTKTRTREQFQNALKGLGASLSVSVGEERTLISGTTLARNFNTTAALITEMLTAPRWEAGELALAKSAAVAGIQASRAEPEELAELVMRQALYKGRVLSNDVRGTPESVASLTLDDLKSFVKLTYSPQNARIRVAGAISEAEVAKAFAPLAAQWKGEPLQPAGSIAFTAPERTQVLFYDVAGAKQSALLFVRPGPARASDDWFKGYAANYILGGGGFASRLTQELREGKGYTYAADSRFAGGTTGGRFQMNAPVRANVTLESAALMRDIMRDFGSTYTEADLALTKESLTKARARSFQTLRAKLGLLARIGDEGLPADYIAQESATLATLDKAAVQEIARTYLNTDRMILVVVGDAATQAKRLDALGYGPVQKVEPFR</sequence>
<evidence type="ECO:0000259" key="5">
    <source>
        <dbReference type="Pfam" id="PF00675"/>
    </source>
</evidence>
<dbReference type="Pfam" id="PF05193">
    <property type="entry name" value="Peptidase_M16_C"/>
    <property type="match status" value="2"/>
</dbReference>
<dbReference type="InterPro" id="IPR011765">
    <property type="entry name" value="Pept_M16_N"/>
</dbReference>
<proteinExistence type="inferred from homology"/>
<dbReference type="AlphaFoldDB" id="E8RVQ0"/>
<dbReference type="Pfam" id="PF00675">
    <property type="entry name" value="Peptidase_M16"/>
    <property type="match status" value="2"/>
</dbReference>
<dbReference type="Proteomes" id="UP000001492">
    <property type="component" value="Plasmid pASTEX01"/>
</dbReference>
<dbReference type="GO" id="GO:0046872">
    <property type="term" value="F:metal ion binding"/>
    <property type="evidence" value="ECO:0007669"/>
    <property type="project" value="InterPro"/>
</dbReference>
<dbReference type="KEGG" id="aex:Astex_3591"/>
<keyword evidence="2" id="KW-0378">Hydrolase</keyword>
<evidence type="ECO:0000256" key="1">
    <source>
        <dbReference type="ARBA" id="ARBA00007261"/>
    </source>
</evidence>
<keyword evidence="2" id="KW-0482">Metalloprotease</keyword>
<dbReference type="eggNOG" id="COG0612">
    <property type="taxonomic scope" value="Bacteria"/>
</dbReference>
<feature type="domain" description="Peptidase M16 C-terminal" evidence="6">
    <location>
        <begin position="217"/>
        <end position="392"/>
    </location>
</feature>
<accession>E8RVQ0</accession>